<name>A0ABD2ZKX3_9GENT</name>
<keyword evidence="2" id="KW-1185">Reference proteome</keyword>
<feature type="non-terminal residue" evidence="1">
    <location>
        <position position="66"/>
    </location>
</feature>
<gene>
    <name evidence="1" type="ORF">ACH5RR_020947</name>
</gene>
<accession>A0ABD2ZKX3</accession>
<sequence>MYAGATPSRYHRRKGWGSLFTLNARALLKLSAELSPSQSVTATNELKVGDSGISVNNGQSEGQLKS</sequence>
<dbReference type="AlphaFoldDB" id="A0ABD2ZKX3"/>
<protein>
    <submittedName>
        <fullName evidence="1">Uncharacterized protein</fullName>
    </submittedName>
</protein>
<proteinExistence type="predicted"/>
<organism evidence="1 2">
    <name type="scientific">Cinchona calisaya</name>
    <dbReference type="NCBI Taxonomy" id="153742"/>
    <lineage>
        <taxon>Eukaryota</taxon>
        <taxon>Viridiplantae</taxon>
        <taxon>Streptophyta</taxon>
        <taxon>Embryophyta</taxon>
        <taxon>Tracheophyta</taxon>
        <taxon>Spermatophyta</taxon>
        <taxon>Magnoliopsida</taxon>
        <taxon>eudicotyledons</taxon>
        <taxon>Gunneridae</taxon>
        <taxon>Pentapetalae</taxon>
        <taxon>asterids</taxon>
        <taxon>lamiids</taxon>
        <taxon>Gentianales</taxon>
        <taxon>Rubiaceae</taxon>
        <taxon>Cinchonoideae</taxon>
        <taxon>Cinchoneae</taxon>
        <taxon>Cinchona</taxon>
    </lineage>
</organism>
<dbReference type="EMBL" id="JBJUIK010000009">
    <property type="protein sequence ID" value="KAL3518358.1"/>
    <property type="molecule type" value="Genomic_DNA"/>
</dbReference>
<evidence type="ECO:0000313" key="1">
    <source>
        <dbReference type="EMBL" id="KAL3518358.1"/>
    </source>
</evidence>
<dbReference type="Proteomes" id="UP001630127">
    <property type="component" value="Unassembled WGS sequence"/>
</dbReference>
<comment type="caution">
    <text evidence="1">The sequence shown here is derived from an EMBL/GenBank/DDBJ whole genome shotgun (WGS) entry which is preliminary data.</text>
</comment>
<evidence type="ECO:0000313" key="2">
    <source>
        <dbReference type="Proteomes" id="UP001630127"/>
    </source>
</evidence>
<reference evidence="1 2" key="1">
    <citation type="submission" date="2024-11" db="EMBL/GenBank/DDBJ databases">
        <title>A near-complete genome assembly of Cinchona calisaya.</title>
        <authorList>
            <person name="Lian D.C."/>
            <person name="Zhao X.W."/>
            <person name="Wei L."/>
        </authorList>
    </citation>
    <scope>NUCLEOTIDE SEQUENCE [LARGE SCALE GENOMIC DNA]</scope>
    <source>
        <tissue evidence="1">Nenye</tissue>
    </source>
</reference>